<feature type="region of interest" description="Disordered" evidence="1">
    <location>
        <begin position="643"/>
        <end position="678"/>
    </location>
</feature>
<evidence type="ECO:0000313" key="3">
    <source>
        <dbReference type="Proteomes" id="UP000037751"/>
    </source>
</evidence>
<evidence type="ECO:0000313" key="2">
    <source>
        <dbReference type="EMBL" id="KOS14120.1"/>
    </source>
</evidence>
<dbReference type="STRING" id="77020.A0A0M8MUM7"/>
<dbReference type="RefSeq" id="XP_017991752.1">
    <property type="nucleotide sequence ID" value="XM_018138313.1"/>
</dbReference>
<comment type="caution">
    <text evidence="2">The sequence shown here is derived from an EMBL/GenBank/DDBJ whole genome shotgun (WGS) entry which is preliminary data.</text>
</comment>
<dbReference type="GeneID" id="28730189"/>
<accession>A0A0M8MUM7</accession>
<sequence>MTIPDTPQMHRRVMYEPVASLDRGPSAQLIQMLESSQKLAPDTLWALYTQAMSEVPQKMEDGSLRQPQPLAPTHHQLVLESLLPPHTPQYEAYEAQRRRTAQARYQAHVDEQDGRALDSEGPVDLSTPRSMAPVPPVRGMGGRTARVFAQRASQILRHIPIDQRTTELYNRVLAVLSHGGRYKYMRSLWNDMVNAREQGYTNAAPNQATCHHMMMGLARNVEQKLARFRAMYRHELLAPVNRRPTAVQSEEAAAHVQASVDQAASTVLMLLRDIQRQGTLPRVRTLDVAARLLRATGQLPPLLELLRYGFGMDLQHPDTEAPSLCAPTTYTLNTTLMALGEMARASDMSMAYEVMTQRLPTDSTVAVAPVLPNTTSYKLMIRHAVSVPKTLLVSKATVAAPRSWLARLVDGPQSTPTIGIHTPAQRDAEMLARCRGDYLYLARTYVNDALDTYAAQLQHLAEGLQVSVPLAVSQSMDEIHTRAHQRRQAAEEAHLERPLRSSRRLWSTYHAVDADMPSLLAASEDDVDATPTSVSQGLVFVPPRVRVTWTMLRPLLDAAKARRSTGQLLWLHPRADRAEALLAAEYDVLTRAHAAIDPMYTDLLQSLLAHRDYVKLLLQDMSWLCDSRLPGRVHGWRMAEQHRNAKRNERAAAKQHGVSKKKRRASSLTSYTSEVHVD</sequence>
<proteinExistence type="predicted"/>
<dbReference type="OrthoDB" id="276151at2759"/>
<dbReference type="EMBL" id="LGAV01000004">
    <property type="protein sequence ID" value="KOS14120.1"/>
    <property type="molecule type" value="Genomic_DNA"/>
</dbReference>
<name>A0A0M8MUM7_9BASI</name>
<protein>
    <submittedName>
        <fullName evidence="2">Uncharacterized protein</fullName>
    </submittedName>
</protein>
<reference evidence="2 3" key="1">
    <citation type="submission" date="2015-07" db="EMBL/GenBank/DDBJ databases">
        <title>Draft Genome Sequence of Malassezia furfur CBS1878 and Malassezia pachydermatis CBS1879.</title>
        <authorList>
            <person name="Triana S."/>
            <person name="Ohm R."/>
            <person name="Gonzalez A."/>
            <person name="DeCock H."/>
            <person name="Restrepo S."/>
            <person name="Celis A."/>
        </authorList>
    </citation>
    <scope>NUCLEOTIDE SEQUENCE [LARGE SCALE GENOMIC DNA]</scope>
    <source>
        <strain evidence="2 3">CBS 1879</strain>
    </source>
</reference>
<dbReference type="VEuPathDB" id="FungiDB:Malapachy_3854"/>
<evidence type="ECO:0000256" key="1">
    <source>
        <dbReference type="SAM" id="MobiDB-lite"/>
    </source>
</evidence>
<feature type="region of interest" description="Disordered" evidence="1">
    <location>
        <begin position="110"/>
        <end position="139"/>
    </location>
</feature>
<dbReference type="AlphaFoldDB" id="A0A0M8MUM7"/>
<organism evidence="2 3">
    <name type="scientific">Malassezia pachydermatis</name>
    <dbReference type="NCBI Taxonomy" id="77020"/>
    <lineage>
        <taxon>Eukaryota</taxon>
        <taxon>Fungi</taxon>
        <taxon>Dikarya</taxon>
        <taxon>Basidiomycota</taxon>
        <taxon>Ustilaginomycotina</taxon>
        <taxon>Malasseziomycetes</taxon>
        <taxon>Malasseziales</taxon>
        <taxon>Malasseziaceae</taxon>
        <taxon>Malassezia</taxon>
    </lineage>
</organism>
<dbReference type="Proteomes" id="UP000037751">
    <property type="component" value="Unassembled WGS sequence"/>
</dbReference>
<gene>
    <name evidence="2" type="ORF">Malapachy_3854</name>
</gene>
<feature type="compositionally biased region" description="Polar residues" evidence="1">
    <location>
        <begin position="666"/>
        <end position="678"/>
    </location>
</feature>
<feature type="compositionally biased region" description="Basic and acidic residues" evidence="1">
    <location>
        <begin position="643"/>
        <end position="652"/>
    </location>
</feature>
<keyword evidence="3" id="KW-1185">Reference proteome</keyword>